<dbReference type="Proteomes" id="UP000829398">
    <property type="component" value="Chromosome 5"/>
</dbReference>
<organism evidence="1 2">
    <name type="scientific">Citrus sinensis</name>
    <name type="common">Sweet orange</name>
    <name type="synonym">Citrus aurantium var. sinensis</name>
    <dbReference type="NCBI Taxonomy" id="2711"/>
    <lineage>
        <taxon>Eukaryota</taxon>
        <taxon>Viridiplantae</taxon>
        <taxon>Streptophyta</taxon>
        <taxon>Embryophyta</taxon>
        <taxon>Tracheophyta</taxon>
        <taxon>Spermatophyta</taxon>
        <taxon>Magnoliopsida</taxon>
        <taxon>eudicotyledons</taxon>
        <taxon>Gunneridae</taxon>
        <taxon>Pentapetalae</taxon>
        <taxon>rosids</taxon>
        <taxon>malvids</taxon>
        <taxon>Sapindales</taxon>
        <taxon>Rutaceae</taxon>
        <taxon>Aurantioideae</taxon>
        <taxon>Citrus</taxon>
    </lineage>
</organism>
<gene>
    <name evidence="1" type="ORF">KPL71_016786</name>
</gene>
<evidence type="ECO:0000313" key="1">
    <source>
        <dbReference type="EMBL" id="KAH9758769.1"/>
    </source>
</evidence>
<sequence>MCTQVRFITIAVVQSARFGFGTSTYDDYLWIPSEIGLGQARPGDRVWRGVKICAGPFEDVIYYKDQFCAISHAGQIYAIQGKVGRQSQMERYWWLHEGGSKLDLRPSTEPGAEDECFYGTYEFVVLELDISTVTDPQSQQEMGTLGRAVYTVGFWIRETGQALDRLGCRLQGNYYFQEQLSRHRTLMNIFDKAPAVDKDAFVAPSASIIGDVQVGRGSSIWYGCVLRGDVNSISVGSGTNIQDNSLVHVAKSNLSGKVLPTTIGDNVTVGHSAVLHGCTVEDEAFVGMGATLLDGVVVERHGMVAAGSLVRQNTRIPSGEVWGGNPAKFLRKLTDEEIAFISQSATNYSNLAQVHAAENAKSFDEIEFEKVLRKKFARRDEEYDSMLGVVRETPQEIIVPDSIKDPKSLQK</sequence>
<name>A0ACB8KWD8_CITSI</name>
<dbReference type="EMBL" id="CM039174">
    <property type="protein sequence ID" value="KAH9758769.1"/>
    <property type="molecule type" value="Genomic_DNA"/>
</dbReference>
<evidence type="ECO:0000313" key="2">
    <source>
        <dbReference type="Proteomes" id="UP000829398"/>
    </source>
</evidence>
<protein>
    <submittedName>
        <fullName evidence="1">Gamma carbonic anhydrase 1</fullName>
    </submittedName>
</protein>
<reference evidence="2" key="1">
    <citation type="journal article" date="2023" name="Hortic. Res.">
        <title>A chromosome-level phased genome enabling allele-level studies in sweet orange: a case study on citrus Huanglongbing tolerance.</title>
        <authorList>
            <person name="Wu B."/>
            <person name="Yu Q."/>
            <person name="Deng Z."/>
            <person name="Duan Y."/>
            <person name="Luo F."/>
            <person name="Gmitter F. Jr."/>
        </authorList>
    </citation>
    <scope>NUCLEOTIDE SEQUENCE [LARGE SCALE GENOMIC DNA]</scope>
    <source>
        <strain evidence="2">cv. Valencia</strain>
    </source>
</reference>
<keyword evidence="2" id="KW-1185">Reference proteome</keyword>
<comment type="caution">
    <text evidence="1">The sequence shown here is derived from an EMBL/GenBank/DDBJ whole genome shotgun (WGS) entry which is preliminary data.</text>
</comment>
<proteinExistence type="predicted"/>
<accession>A0ACB8KWD8</accession>